<keyword evidence="1" id="KW-0472">Membrane</keyword>
<dbReference type="InterPro" id="IPR013373">
    <property type="entry name" value="Flagellin/pilin_N_arc"/>
</dbReference>
<reference evidence="3" key="3">
    <citation type="submission" date="2024-09" db="EMBL/GenBank/DDBJ databases">
        <authorList>
            <person name="Sun Q."/>
        </authorList>
    </citation>
    <scope>NUCLEOTIDE SEQUENCE</scope>
    <source>
        <strain evidence="3">NBRC 112888</strain>
    </source>
</reference>
<dbReference type="EMBL" id="JBHSWX010000013">
    <property type="protein sequence ID" value="MFC6788040.1"/>
    <property type="molecule type" value="Genomic_DNA"/>
</dbReference>
<dbReference type="EMBL" id="JBHSWX010000012">
    <property type="protein sequence ID" value="MFC6785225.1"/>
    <property type="molecule type" value="Genomic_DNA"/>
</dbReference>
<evidence type="ECO:0000256" key="1">
    <source>
        <dbReference type="SAM" id="Phobius"/>
    </source>
</evidence>
<evidence type="ECO:0000313" key="5">
    <source>
        <dbReference type="EMBL" id="MFC6788101.1"/>
    </source>
</evidence>
<dbReference type="EMBL" id="JBHSWX010000014">
    <property type="protein sequence ID" value="MFC6788101.1"/>
    <property type="molecule type" value="Genomic_DNA"/>
</dbReference>
<evidence type="ECO:0000313" key="4">
    <source>
        <dbReference type="EMBL" id="MFC6788040.1"/>
    </source>
</evidence>
<protein>
    <submittedName>
        <fullName evidence="3">Type IV pilin</fullName>
    </submittedName>
</protein>
<comment type="caution">
    <text evidence="3">The sequence shown here is derived from an EMBL/GenBank/DDBJ whole genome shotgun (WGS) entry which is preliminary data.</text>
</comment>
<dbReference type="AlphaFoldDB" id="A0ABD5TCU6"/>
<feature type="transmembrane region" description="Helical" evidence="1">
    <location>
        <begin position="20"/>
        <end position="44"/>
    </location>
</feature>
<keyword evidence="1" id="KW-0812">Transmembrane</keyword>
<dbReference type="InterPro" id="IPR012859">
    <property type="entry name" value="Pilin_N_archaeal"/>
</dbReference>
<gene>
    <name evidence="3" type="ORF">ACFQFD_04330</name>
    <name evidence="4" type="ORF">ACFQFD_19215</name>
    <name evidence="5" type="ORF">ACFQFD_19590</name>
</gene>
<evidence type="ECO:0000313" key="6">
    <source>
        <dbReference type="Proteomes" id="UP001596443"/>
    </source>
</evidence>
<keyword evidence="1" id="KW-1133">Transmembrane helix</keyword>
<dbReference type="RefSeq" id="WP_390214588.1">
    <property type="nucleotide sequence ID" value="NZ_JBHSWX010000012.1"/>
</dbReference>
<dbReference type="Pfam" id="PF07790">
    <property type="entry name" value="Pilin_N"/>
    <property type="match status" value="1"/>
</dbReference>
<accession>A0ABD5TCU6</accession>
<reference evidence="6" key="2">
    <citation type="journal article" date="2019" name="Int. J. Syst. Evol. Microbiol.">
        <title>The Global Catalogue of Microorganisms (GCM) 10K type strain sequencing project: providing services to taxonomists for standard genome sequencing and annotation.</title>
        <authorList>
            <consortium name="The Broad Institute Genomics Platform"/>
            <consortium name="The Broad Institute Genome Sequencing Center for Infectious Disease"/>
            <person name="Wu L."/>
            <person name="Ma J."/>
        </authorList>
    </citation>
    <scope>NUCLEOTIDE SEQUENCE [LARGE SCALE GENOMIC DNA]</scope>
    <source>
        <strain evidence="6">SYNS20</strain>
    </source>
</reference>
<evidence type="ECO:0000259" key="2">
    <source>
        <dbReference type="Pfam" id="PF07790"/>
    </source>
</evidence>
<keyword evidence="6" id="KW-1185">Reference proteome</keyword>
<proteinExistence type="predicted"/>
<name>A0ABD5TCU6_9EURY</name>
<dbReference type="Proteomes" id="UP001596443">
    <property type="component" value="Unassembled WGS sequence"/>
</dbReference>
<sequence length="151" mass="15622">MPTQDPTHGWKSADRAVTPVIATVTMVAISVVLAAVLGAAMLGLPGGLGAGPPSVTVDFTYRTVGNNYEVTASIHGGETVTKQNTGNLTLVADSGHERAALKTRYPLTGGDSIVLSSETEGPVPPGTDVRLVWTDPDERASVVIARGRTPF</sequence>
<organism evidence="3 6">
    <name type="scientific">Halobaculum halobium</name>
    <dbReference type="NCBI Taxonomy" id="3032281"/>
    <lineage>
        <taxon>Archaea</taxon>
        <taxon>Methanobacteriati</taxon>
        <taxon>Methanobacteriota</taxon>
        <taxon>Stenosarchaea group</taxon>
        <taxon>Halobacteria</taxon>
        <taxon>Halobacteriales</taxon>
        <taxon>Haloferacaceae</taxon>
        <taxon>Halobaculum</taxon>
    </lineage>
</organism>
<feature type="domain" description="Archaeal Type IV pilin N-terminal" evidence="2">
    <location>
        <begin position="15"/>
        <end position="84"/>
    </location>
</feature>
<evidence type="ECO:0000313" key="3">
    <source>
        <dbReference type="EMBL" id="MFC6785225.1"/>
    </source>
</evidence>
<dbReference type="NCBIfam" id="TIGR02537">
    <property type="entry name" value="arch_flag_Nterm"/>
    <property type="match status" value="1"/>
</dbReference>
<reference evidence="3" key="1">
    <citation type="journal article" date="2014" name="Int. J. Syst. Evol. Microbiol.">
        <title>Complete genome sequence of Corynebacterium casei LMG S-19264T (=DSM 44701T), isolated from a smear-ripened cheese.</title>
        <authorList>
            <consortium name="US DOE Joint Genome Institute (JGI-PGF)"/>
            <person name="Walter F."/>
            <person name="Albersmeier A."/>
            <person name="Kalinowski J."/>
            <person name="Ruckert C."/>
        </authorList>
    </citation>
    <scope>NUCLEOTIDE SEQUENCE [LARGE SCALE GENOMIC DNA]</scope>
    <source>
        <strain evidence="3">NBRC 112888</strain>
    </source>
</reference>